<dbReference type="GO" id="GO:0005524">
    <property type="term" value="F:ATP binding"/>
    <property type="evidence" value="ECO:0007669"/>
    <property type="project" value="UniProtKB-KW"/>
</dbReference>
<dbReference type="GO" id="GO:0016887">
    <property type="term" value="F:ATP hydrolysis activity"/>
    <property type="evidence" value="ECO:0007669"/>
    <property type="project" value="InterPro"/>
</dbReference>
<dbReference type="InterPro" id="IPR003593">
    <property type="entry name" value="AAA+_ATPase"/>
</dbReference>
<keyword evidence="2" id="KW-0547">Nucleotide-binding</keyword>
<dbReference type="EMBL" id="MGFG01000032">
    <property type="protein sequence ID" value="OGM00398.1"/>
    <property type="molecule type" value="Genomic_DNA"/>
</dbReference>
<dbReference type="InterPro" id="IPR017871">
    <property type="entry name" value="ABC_transporter-like_CS"/>
</dbReference>
<protein>
    <submittedName>
        <fullName evidence="5">Fe-S cluster assembly ATPase SufC</fullName>
    </submittedName>
</protein>
<dbReference type="NCBIfam" id="TIGR01978">
    <property type="entry name" value="sufC"/>
    <property type="match status" value="1"/>
</dbReference>
<evidence type="ECO:0000256" key="3">
    <source>
        <dbReference type="ARBA" id="ARBA00022840"/>
    </source>
</evidence>
<reference evidence="5 6" key="1">
    <citation type="journal article" date="2016" name="Nat. Commun.">
        <title>Thousands of microbial genomes shed light on interconnected biogeochemical processes in an aquifer system.</title>
        <authorList>
            <person name="Anantharaman K."/>
            <person name="Brown C.T."/>
            <person name="Hug L.A."/>
            <person name="Sharon I."/>
            <person name="Castelle C.J."/>
            <person name="Probst A.J."/>
            <person name="Thomas B.C."/>
            <person name="Singh A."/>
            <person name="Wilkins M.J."/>
            <person name="Karaoz U."/>
            <person name="Brodie E.L."/>
            <person name="Williams K.H."/>
            <person name="Hubbard S.S."/>
            <person name="Banfield J.F."/>
        </authorList>
    </citation>
    <scope>NUCLEOTIDE SEQUENCE [LARGE SCALE GENOMIC DNA]</scope>
</reference>
<dbReference type="Gene3D" id="3.40.50.300">
    <property type="entry name" value="P-loop containing nucleotide triphosphate hydrolases"/>
    <property type="match status" value="1"/>
</dbReference>
<dbReference type="PROSITE" id="PS00211">
    <property type="entry name" value="ABC_TRANSPORTER_1"/>
    <property type="match status" value="1"/>
</dbReference>
<feature type="domain" description="ABC transporter" evidence="4">
    <location>
        <begin position="6"/>
        <end position="244"/>
    </location>
</feature>
<dbReference type="SUPFAM" id="SSF52540">
    <property type="entry name" value="P-loop containing nucleoside triphosphate hydrolases"/>
    <property type="match status" value="1"/>
</dbReference>
<organism evidence="5 6">
    <name type="scientific">Candidatus Uhrbacteria bacterium RIFOXYC2_FULL_47_19</name>
    <dbReference type="NCBI Taxonomy" id="1802424"/>
    <lineage>
        <taxon>Bacteria</taxon>
        <taxon>Candidatus Uhriibacteriota</taxon>
    </lineage>
</organism>
<dbReference type="SMART" id="SM00382">
    <property type="entry name" value="AAA"/>
    <property type="match status" value="1"/>
</dbReference>
<proteinExistence type="inferred from homology"/>
<dbReference type="STRING" id="1802424.A2480_04055"/>
<name>A0A1F7WDV8_9BACT</name>
<sequence>MSKKILKIKNLKVSRNEQEIVHGISFEIPAGTIQVLMGPNGSGKSSLANALMGHPDYTITDGSVLLDSEDITSLTPDRRAKLGLLLSLQSPPEIPGVPLAEFLRLAYNAVHDQDIDSIDFRQMLEVQLKRFSLPASFADRGVNEGFSGGERKKAEMLQLAVLSPKYAVLDETDSGLDVDALKLVAEGVGALQSEGTGLLLITHHTRILNYLKPNRVLVMKDGLIVRNGGPELALEIEEKGFSNI</sequence>
<keyword evidence="3" id="KW-0067">ATP-binding</keyword>
<evidence type="ECO:0000256" key="2">
    <source>
        <dbReference type="ARBA" id="ARBA00022741"/>
    </source>
</evidence>
<comment type="similarity">
    <text evidence="1">Belongs to the ABC transporter superfamily. Ycf16 family.</text>
</comment>
<evidence type="ECO:0000256" key="1">
    <source>
        <dbReference type="ARBA" id="ARBA00006216"/>
    </source>
</evidence>
<dbReference type="PROSITE" id="PS50893">
    <property type="entry name" value="ABC_TRANSPORTER_2"/>
    <property type="match status" value="1"/>
</dbReference>
<dbReference type="CDD" id="cd03217">
    <property type="entry name" value="ABC_FeS_Assembly"/>
    <property type="match status" value="1"/>
</dbReference>
<evidence type="ECO:0000259" key="4">
    <source>
        <dbReference type="PROSITE" id="PS50893"/>
    </source>
</evidence>
<dbReference type="AlphaFoldDB" id="A0A1F7WDV8"/>
<dbReference type="InterPro" id="IPR010230">
    <property type="entry name" value="FeS-cluster_ATPase_SufC"/>
</dbReference>
<evidence type="ECO:0000313" key="6">
    <source>
        <dbReference type="Proteomes" id="UP000176988"/>
    </source>
</evidence>
<dbReference type="PANTHER" id="PTHR43204:SF1">
    <property type="entry name" value="ABC TRANSPORTER I FAMILY MEMBER 6, CHLOROPLASTIC"/>
    <property type="match status" value="1"/>
</dbReference>
<dbReference type="PANTHER" id="PTHR43204">
    <property type="entry name" value="ABC TRANSPORTER I FAMILY MEMBER 6, CHLOROPLASTIC"/>
    <property type="match status" value="1"/>
</dbReference>
<gene>
    <name evidence="5" type="ORF">A2480_04055</name>
</gene>
<dbReference type="Pfam" id="PF00005">
    <property type="entry name" value="ABC_tran"/>
    <property type="match status" value="1"/>
</dbReference>
<comment type="caution">
    <text evidence="5">The sequence shown here is derived from an EMBL/GenBank/DDBJ whole genome shotgun (WGS) entry which is preliminary data.</text>
</comment>
<dbReference type="InterPro" id="IPR027417">
    <property type="entry name" value="P-loop_NTPase"/>
</dbReference>
<evidence type="ECO:0000313" key="5">
    <source>
        <dbReference type="EMBL" id="OGM00398.1"/>
    </source>
</evidence>
<accession>A0A1F7WDV8</accession>
<dbReference type="InterPro" id="IPR003439">
    <property type="entry name" value="ABC_transporter-like_ATP-bd"/>
</dbReference>
<dbReference type="Proteomes" id="UP000176988">
    <property type="component" value="Unassembled WGS sequence"/>
</dbReference>